<evidence type="ECO:0000256" key="1">
    <source>
        <dbReference type="SAM" id="MobiDB-lite"/>
    </source>
</evidence>
<accession>A0A931MMD6</accession>
<proteinExistence type="predicted"/>
<name>A0A931MMD6_9SPHN</name>
<sequence>MSDTFPWSTLGIAETTDQKAIRKAYADAIKAMDPDSDVDGFATLRRARDLALSTARIMRKGDASQDARDTGPAPAAYEAPGASRWGHAAPDLAGEWIYDDALTARPTNGDSQLSFTGLSTPAAADSARGEALSLTLPWGGNGLSAPVLDGYGEVEAALGLTPGQAPVERLEDLLTRPDGSFREDPLDEASQVVARRAMHAILDEARDADVTRHDRIEGRLAALLANGWPRSAPLLEEAAQGFNWANEWDRFDARPVIAFIGQRLRGLRFVSRVEDSGHRYHRAWTELRRPGAAPFWRRLQISSSDITGLLSGIRHHFPEVEEYLDSARVASWEKKRGWPRGLLLVGWLLLLGLWLWRIDFGQKPEFLAPDGTYIPLAEDAPGPADIDKAADAAIAQAFGGGHNLDWLWDRQNDLARDLIANLQVIMRAPNAQSEASQALVDIVRQRLFFTAHGLEGSELEEAARLRLDLLQAASTASPAACVDFLRSARIEGAVTIPADLRRREQVLAARLAEQGRLAPPRSSSPRTIRIPASLIGSVIAATGLDQSQVRAALRGEAEVAGKPEPVDPPSDSERCRVAIALLDAALHWQVDTLASRQARTEILRTL</sequence>
<protein>
    <recommendedName>
        <fullName evidence="4">J domain-containing protein</fullName>
    </recommendedName>
</protein>
<dbReference type="AlphaFoldDB" id="A0A931MMD6"/>
<evidence type="ECO:0000313" key="3">
    <source>
        <dbReference type="Proteomes" id="UP000617634"/>
    </source>
</evidence>
<reference evidence="2" key="1">
    <citation type="submission" date="2020-11" db="EMBL/GenBank/DDBJ databases">
        <title>Novosphingobium aureum sp. nov., a marine bacterium isolated from sediment of a salt flat.</title>
        <authorList>
            <person name="Yoo Y."/>
            <person name="Kim J.-J."/>
        </authorList>
    </citation>
    <scope>NUCLEOTIDE SEQUENCE</scope>
    <source>
        <strain evidence="2">YJ-S2-02</strain>
    </source>
</reference>
<keyword evidence="3" id="KW-1185">Reference proteome</keyword>
<dbReference type="RefSeq" id="WP_197165048.1">
    <property type="nucleotide sequence ID" value="NZ_JADZGI010000002.1"/>
</dbReference>
<organism evidence="2 3">
    <name type="scientific">Novosphingobium aureum</name>
    <dbReference type="NCBI Taxonomy" id="2792964"/>
    <lineage>
        <taxon>Bacteria</taxon>
        <taxon>Pseudomonadati</taxon>
        <taxon>Pseudomonadota</taxon>
        <taxon>Alphaproteobacteria</taxon>
        <taxon>Sphingomonadales</taxon>
        <taxon>Sphingomonadaceae</taxon>
        <taxon>Novosphingobium</taxon>
    </lineage>
</organism>
<feature type="region of interest" description="Disordered" evidence="1">
    <location>
        <begin position="61"/>
        <end position="82"/>
    </location>
</feature>
<evidence type="ECO:0000313" key="2">
    <source>
        <dbReference type="EMBL" id="MBH0114026.1"/>
    </source>
</evidence>
<evidence type="ECO:0008006" key="4">
    <source>
        <dbReference type="Google" id="ProtNLM"/>
    </source>
</evidence>
<dbReference type="Proteomes" id="UP000617634">
    <property type="component" value="Unassembled WGS sequence"/>
</dbReference>
<feature type="compositionally biased region" description="Low complexity" evidence="1">
    <location>
        <begin position="71"/>
        <end position="82"/>
    </location>
</feature>
<dbReference type="EMBL" id="JADZGI010000002">
    <property type="protein sequence ID" value="MBH0114026.1"/>
    <property type="molecule type" value="Genomic_DNA"/>
</dbReference>
<gene>
    <name evidence="2" type="ORF">I5E68_13845</name>
</gene>
<comment type="caution">
    <text evidence="2">The sequence shown here is derived from an EMBL/GenBank/DDBJ whole genome shotgun (WGS) entry which is preliminary data.</text>
</comment>